<dbReference type="PROSITE" id="PS51186">
    <property type="entry name" value="GNAT"/>
    <property type="match status" value="1"/>
</dbReference>
<comment type="similarity">
    <text evidence="3">Belongs to the acetyltransferase family. MAK3 subfamily.</text>
</comment>
<keyword evidence="1 5" id="KW-0808">Transferase</keyword>
<dbReference type="PANTHER" id="PTHR45896">
    <property type="entry name" value="N-ALPHA-ACETYLTRANSFERASE 30"/>
    <property type="match status" value="1"/>
</dbReference>
<protein>
    <submittedName>
        <fullName evidence="5">Acyl-CoA N-acyltransferase</fullName>
    </submittedName>
</protein>
<dbReference type="Proteomes" id="UP000193642">
    <property type="component" value="Unassembled WGS sequence"/>
</dbReference>
<dbReference type="InterPro" id="IPR016181">
    <property type="entry name" value="Acyl_CoA_acyltransferase"/>
</dbReference>
<proteinExistence type="inferred from homology"/>
<dbReference type="CDD" id="cd04301">
    <property type="entry name" value="NAT_SF"/>
    <property type="match status" value="1"/>
</dbReference>
<feature type="domain" description="N-acetyltransferase" evidence="4">
    <location>
        <begin position="47"/>
        <end position="194"/>
    </location>
</feature>
<dbReference type="GO" id="GO:0004596">
    <property type="term" value="F:protein-N-terminal amino-acid acetyltransferase activity"/>
    <property type="evidence" value="ECO:0007669"/>
    <property type="project" value="EnsemblFungi"/>
</dbReference>
<dbReference type="OrthoDB" id="249099at2759"/>
<keyword evidence="2 5" id="KW-0012">Acyltransferase</keyword>
<evidence type="ECO:0000256" key="2">
    <source>
        <dbReference type="ARBA" id="ARBA00023315"/>
    </source>
</evidence>
<dbReference type="PANTHER" id="PTHR45896:SF1">
    <property type="entry name" value="N-ALPHA-ACETYLTRANSFERASE 30"/>
    <property type="match status" value="1"/>
</dbReference>
<name>A0A1Y2CG27_9FUNG</name>
<sequence>METLALDSLVLSAEPGPVKSKDAVLSGTPGTAPSSTLEQVNSDDLSIAVYSGEDDLHKIMNLIESDLSEPYTIYTYRYFLVDWPHLSFLALINNICVGVIVCKLEPHRNGRNRGYLAMLAVKSEYRKQGIGRKLIVKAVEAMVQQGADEVVLETEITNKGAQSLYEGLGFIRDKRMGRYYLNGNDAYRLKLVLK</sequence>
<dbReference type="AlphaFoldDB" id="A0A1Y2CG27"/>
<dbReference type="GO" id="GO:0032880">
    <property type="term" value="P:regulation of protein localization"/>
    <property type="evidence" value="ECO:0007669"/>
    <property type="project" value="EnsemblFungi"/>
</dbReference>
<dbReference type="Gene3D" id="3.40.630.30">
    <property type="match status" value="1"/>
</dbReference>
<comment type="caution">
    <text evidence="5">The sequence shown here is derived from an EMBL/GenBank/DDBJ whole genome shotgun (WGS) entry which is preliminary data.</text>
</comment>
<dbReference type="SUPFAM" id="SSF55729">
    <property type="entry name" value="Acyl-CoA N-acyltransferases (Nat)"/>
    <property type="match status" value="1"/>
</dbReference>
<dbReference type="EMBL" id="MCGO01000018">
    <property type="protein sequence ID" value="ORY45867.1"/>
    <property type="molecule type" value="Genomic_DNA"/>
</dbReference>
<evidence type="ECO:0000259" key="4">
    <source>
        <dbReference type="PROSITE" id="PS51186"/>
    </source>
</evidence>
<dbReference type="InterPro" id="IPR044542">
    <property type="entry name" value="NAA30-like"/>
</dbReference>
<dbReference type="STRING" id="329046.A0A1Y2CG27"/>
<dbReference type="FunFam" id="3.40.630.30:FF:000091">
    <property type="entry name" value="Peptide alpha-N-acetyltransferase"/>
    <property type="match status" value="1"/>
</dbReference>
<evidence type="ECO:0000256" key="1">
    <source>
        <dbReference type="ARBA" id="ARBA00022679"/>
    </source>
</evidence>
<evidence type="ECO:0000256" key="3">
    <source>
        <dbReference type="ARBA" id="ARBA00024025"/>
    </source>
</evidence>
<evidence type="ECO:0000313" key="6">
    <source>
        <dbReference type="Proteomes" id="UP000193642"/>
    </source>
</evidence>
<accession>A0A1Y2CG27</accession>
<evidence type="ECO:0000313" key="5">
    <source>
        <dbReference type="EMBL" id="ORY45867.1"/>
    </source>
</evidence>
<reference evidence="5 6" key="1">
    <citation type="submission" date="2016-07" db="EMBL/GenBank/DDBJ databases">
        <title>Pervasive Adenine N6-methylation of Active Genes in Fungi.</title>
        <authorList>
            <consortium name="DOE Joint Genome Institute"/>
            <person name="Mondo S.J."/>
            <person name="Dannebaum R.O."/>
            <person name="Kuo R.C."/>
            <person name="Labutti K."/>
            <person name="Haridas S."/>
            <person name="Kuo A."/>
            <person name="Salamov A."/>
            <person name="Ahrendt S.R."/>
            <person name="Lipzen A."/>
            <person name="Sullivan W."/>
            <person name="Andreopoulos W.B."/>
            <person name="Clum A."/>
            <person name="Lindquist E."/>
            <person name="Daum C."/>
            <person name="Ramamoorthy G.K."/>
            <person name="Gryganskyi A."/>
            <person name="Culley D."/>
            <person name="Magnuson J.K."/>
            <person name="James T.Y."/>
            <person name="O'Malley M.A."/>
            <person name="Stajich J.E."/>
            <person name="Spatafora J.W."/>
            <person name="Visel A."/>
            <person name="Grigoriev I.V."/>
        </authorList>
    </citation>
    <scope>NUCLEOTIDE SEQUENCE [LARGE SCALE GENOMIC DNA]</scope>
    <source>
        <strain evidence="5 6">JEL800</strain>
    </source>
</reference>
<keyword evidence="6" id="KW-1185">Reference proteome</keyword>
<dbReference type="Pfam" id="PF00583">
    <property type="entry name" value="Acetyltransf_1"/>
    <property type="match status" value="1"/>
</dbReference>
<organism evidence="5 6">
    <name type="scientific">Rhizoclosmatium globosum</name>
    <dbReference type="NCBI Taxonomy" id="329046"/>
    <lineage>
        <taxon>Eukaryota</taxon>
        <taxon>Fungi</taxon>
        <taxon>Fungi incertae sedis</taxon>
        <taxon>Chytridiomycota</taxon>
        <taxon>Chytridiomycota incertae sedis</taxon>
        <taxon>Chytridiomycetes</taxon>
        <taxon>Chytridiales</taxon>
        <taxon>Chytriomycetaceae</taxon>
        <taxon>Rhizoclosmatium</taxon>
    </lineage>
</organism>
<gene>
    <name evidence="5" type="ORF">BCR33DRAFT_154229</name>
</gene>
<dbReference type="GO" id="GO:0031417">
    <property type="term" value="C:NatC complex"/>
    <property type="evidence" value="ECO:0007669"/>
    <property type="project" value="EnsemblFungi"/>
</dbReference>
<dbReference type="InterPro" id="IPR000182">
    <property type="entry name" value="GNAT_dom"/>
</dbReference>
<dbReference type="GO" id="GO:0000822">
    <property type="term" value="F:inositol hexakisphosphate binding"/>
    <property type="evidence" value="ECO:0007669"/>
    <property type="project" value="EnsemblFungi"/>
</dbReference>